<name>A0ABQ2UG49_9PSEU</name>
<dbReference type="EMBL" id="BMRE01000007">
    <property type="protein sequence ID" value="GGU31912.1"/>
    <property type="molecule type" value="Genomic_DNA"/>
</dbReference>
<evidence type="ECO:0000313" key="1">
    <source>
        <dbReference type="EMBL" id="GGU31912.1"/>
    </source>
</evidence>
<dbReference type="RefSeq" id="WP_189253812.1">
    <property type="nucleotide sequence ID" value="NZ_BMRE01000007.1"/>
</dbReference>
<dbReference type="Proteomes" id="UP000649573">
    <property type="component" value="Unassembled WGS sequence"/>
</dbReference>
<sequence>MSTTRCATVITRVLVRSRFAPAVLTALNVLLDTSHLVTALLVALAEIAVALGSQPRPATGVGQVRTRERSYRATNAASSACTS</sequence>
<organism evidence="1 2">
    <name type="scientific">Lentzea flava</name>
    <dbReference type="NCBI Taxonomy" id="103732"/>
    <lineage>
        <taxon>Bacteria</taxon>
        <taxon>Bacillati</taxon>
        <taxon>Actinomycetota</taxon>
        <taxon>Actinomycetes</taxon>
        <taxon>Pseudonocardiales</taxon>
        <taxon>Pseudonocardiaceae</taxon>
        <taxon>Lentzea</taxon>
    </lineage>
</organism>
<accession>A0ABQ2UG49</accession>
<evidence type="ECO:0000313" key="2">
    <source>
        <dbReference type="Proteomes" id="UP000649573"/>
    </source>
</evidence>
<keyword evidence="2" id="KW-1185">Reference proteome</keyword>
<protein>
    <submittedName>
        <fullName evidence="1">Uncharacterized protein</fullName>
    </submittedName>
</protein>
<reference evidence="2" key="1">
    <citation type="journal article" date="2019" name="Int. J. Syst. Evol. Microbiol.">
        <title>The Global Catalogue of Microorganisms (GCM) 10K type strain sequencing project: providing services to taxonomists for standard genome sequencing and annotation.</title>
        <authorList>
            <consortium name="The Broad Institute Genomics Platform"/>
            <consortium name="The Broad Institute Genome Sequencing Center for Infectious Disease"/>
            <person name="Wu L."/>
            <person name="Ma J."/>
        </authorList>
    </citation>
    <scope>NUCLEOTIDE SEQUENCE [LARGE SCALE GENOMIC DNA]</scope>
    <source>
        <strain evidence="2">JCM 3296</strain>
    </source>
</reference>
<gene>
    <name evidence="1" type="ORF">GCM10010178_25320</name>
</gene>
<comment type="caution">
    <text evidence="1">The sequence shown here is derived from an EMBL/GenBank/DDBJ whole genome shotgun (WGS) entry which is preliminary data.</text>
</comment>
<proteinExistence type="predicted"/>